<accession>A0A2R5F9E4</accession>
<keyword evidence="1" id="KW-0808">Transferase</keyword>
<dbReference type="AlphaFoldDB" id="A0A2R5F9E4"/>
<sequence length="210" mass="22914">MDVSTKHLKAYVMDGPAPGTCKFGSSVTPKSRERNFKTSAPFMRLVYTQPIDSRAWEYAMHKELHKTGLALSNEVYAMDSSDMVALVSGEVPGKPAERHKLLRMVLSAELAPGVTIEDASHANIDFLADEELPPARKVREDLALLFDAGLAHVAAANGLPDAIVVIDSEKFQAKLPHLTKALPMLIFGKGVQPYTKGLPRVDKPGLLRVK</sequence>
<dbReference type="EMBL" id="BDOQ01000007">
    <property type="protein sequence ID" value="GBG14439.1"/>
    <property type="molecule type" value="Genomic_DNA"/>
</dbReference>
<organism evidence="1 2">
    <name type="scientific">Novimethylophilus kurashikiensis</name>
    <dbReference type="NCBI Taxonomy" id="1825523"/>
    <lineage>
        <taxon>Bacteria</taxon>
        <taxon>Pseudomonadati</taxon>
        <taxon>Pseudomonadota</taxon>
        <taxon>Betaproteobacteria</taxon>
        <taxon>Nitrosomonadales</taxon>
        <taxon>Methylophilaceae</taxon>
        <taxon>Novimethylophilus</taxon>
    </lineage>
</organism>
<evidence type="ECO:0000313" key="1">
    <source>
        <dbReference type="EMBL" id="GBG14439.1"/>
    </source>
</evidence>
<name>A0A2R5F9E4_9PROT</name>
<evidence type="ECO:0000313" key="2">
    <source>
        <dbReference type="Proteomes" id="UP000245081"/>
    </source>
</evidence>
<comment type="caution">
    <text evidence="1">The sequence shown here is derived from an EMBL/GenBank/DDBJ whole genome shotgun (WGS) entry which is preliminary data.</text>
</comment>
<gene>
    <name evidence="1" type="ORF">NMK_2038</name>
</gene>
<protein>
    <submittedName>
        <fullName evidence="1">Hydroxymethylpyrimidine/phosphomethylpyrimidine kinase</fullName>
    </submittedName>
</protein>
<dbReference type="Proteomes" id="UP000245081">
    <property type="component" value="Unassembled WGS sequence"/>
</dbReference>
<reference evidence="1 2" key="1">
    <citation type="journal article" date="2018" name="Environ. Microbiol.">
        <title>Isolation and genomic characterization of Novimethylophilus kurashikiensis gen. nov. sp. nov., a new lanthanide-dependent methylotrophic species of Methylophilaceae.</title>
        <authorList>
            <person name="Lv H."/>
            <person name="Sahin N."/>
            <person name="Tani A."/>
        </authorList>
    </citation>
    <scope>NUCLEOTIDE SEQUENCE [LARGE SCALE GENOMIC DNA]</scope>
    <source>
        <strain evidence="1 2">La2-4</strain>
    </source>
</reference>
<proteinExistence type="predicted"/>
<keyword evidence="2" id="KW-1185">Reference proteome</keyword>
<keyword evidence="1" id="KW-0418">Kinase</keyword>
<dbReference type="GO" id="GO:0016301">
    <property type="term" value="F:kinase activity"/>
    <property type="evidence" value="ECO:0007669"/>
    <property type="project" value="UniProtKB-KW"/>
</dbReference>